<dbReference type="InterPro" id="IPR001387">
    <property type="entry name" value="Cro/C1-type_HTH"/>
</dbReference>
<dbReference type="Pfam" id="PF01381">
    <property type="entry name" value="HTH_3"/>
    <property type="match status" value="1"/>
</dbReference>
<evidence type="ECO:0000259" key="1">
    <source>
        <dbReference type="PROSITE" id="PS50943"/>
    </source>
</evidence>
<dbReference type="InterPro" id="IPR010982">
    <property type="entry name" value="Lambda_DNA-bd_dom_sf"/>
</dbReference>
<name>A0A1Y5FCR4_9BACT</name>
<dbReference type="Proteomes" id="UP000196531">
    <property type="component" value="Unassembled WGS sequence"/>
</dbReference>
<reference evidence="3" key="1">
    <citation type="journal article" date="2017" name="Proc. Natl. Acad. Sci. U.S.A.">
        <title>Simulation of Deepwater Horizon oil plume reveals substrate specialization within a complex community of hydrocarbon-degraders.</title>
        <authorList>
            <person name="Hu P."/>
            <person name="Dubinsky E.A."/>
            <person name="Probst A.J."/>
            <person name="Wang J."/>
            <person name="Sieber C.M.K."/>
            <person name="Tom L.M."/>
            <person name="Gardinali P."/>
            <person name="Banfield J.F."/>
            <person name="Atlas R.M."/>
            <person name="Andersen G.L."/>
        </authorList>
    </citation>
    <scope>NUCLEOTIDE SEQUENCE [LARGE SCALE GENOMIC DNA]</scope>
</reference>
<feature type="domain" description="HTH cro/C1-type" evidence="1">
    <location>
        <begin position="16"/>
        <end position="66"/>
    </location>
</feature>
<accession>A0A1Y5FCR4</accession>
<dbReference type="AlphaFoldDB" id="A0A1Y5FCR4"/>
<gene>
    <name evidence="2" type="ORF">A9Q84_13070</name>
</gene>
<organism evidence="2 3">
    <name type="scientific">Halobacteriovorax marinus</name>
    <dbReference type="NCBI Taxonomy" id="97084"/>
    <lineage>
        <taxon>Bacteria</taxon>
        <taxon>Pseudomonadati</taxon>
        <taxon>Bdellovibrionota</taxon>
        <taxon>Bacteriovoracia</taxon>
        <taxon>Bacteriovoracales</taxon>
        <taxon>Halobacteriovoraceae</taxon>
        <taxon>Halobacteriovorax</taxon>
    </lineage>
</organism>
<comment type="caution">
    <text evidence="2">The sequence shown here is derived from an EMBL/GenBank/DDBJ whole genome shotgun (WGS) entry which is preliminary data.</text>
</comment>
<dbReference type="CDD" id="cd00093">
    <property type="entry name" value="HTH_XRE"/>
    <property type="match status" value="1"/>
</dbReference>
<dbReference type="EMBL" id="MAAO01000006">
    <property type="protein sequence ID" value="OUR97251.1"/>
    <property type="molecule type" value="Genomic_DNA"/>
</dbReference>
<evidence type="ECO:0000313" key="2">
    <source>
        <dbReference type="EMBL" id="OUR97251.1"/>
    </source>
</evidence>
<evidence type="ECO:0000313" key="3">
    <source>
        <dbReference type="Proteomes" id="UP000196531"/>
    </source>
</evidence>
<dbReference type="SMART" id="SM00530">
    <property type="entry name" value="HTH_XRE"/>
    <property type="match status" value="1"/>
</dbReference>
<protein>
    <recommendedName>
        <fullName evidence="1">HTH cro/C1-type domain-containing protein</fullName>
    </recommendedName>
</protein>
<proteinExistence type="predicted"/>
<dbReference type="GO" id="GO:0003677">
    <property type="term" value="F:DNA binding"/>
    <property type="evidence" value="ECO:0007669"/>
    <property type="project" value="InterPro"/>
</dbReference>
<sequence>MKIDEQRLAKLIFASRKRKGYTQSFISKETGITQGTLSKIESGQCSVSAKHWFLLSKLLDIPSESVWSGLIDRGVKPTRENEKNTFKLPKHYFNHAHSSVKEIIPILEFVSKEKGAEQVRSYLNTIGIVDFFFFDLNNKINFSFATDLLKHFYPDQLGDELYRRIGGFAKVDEHHGVHAEDYKKKNTGINLLKSYIENSHFYQNAYKYKIVEKESHFIKFTMEASDISKNHSNEIEDILIPFKKAYLESFSKMDNESSLKISVEKSDELITFLATLNHSTLES</sequence>
<dbReference type="Gene3D" id="1.10.260.40">
    <property type="entry name" value="lambda repressor-like DNA-binding domains"/>
    <property type="match status" value="1"/>
</dbReference>
<dbReference type="PROSITE" id="PS50943">
    <property type="entry name" value="HTH_CROC1"/>
    <property type="match status" value="1"/>
</dbReference>
<dbReference type="SUPFAM" id="SSF47413">
    <property type="entry name" value="lambda repressor-like DNA-binding domains"/>
    <property type="match status" value="1"/>
</dbReference>